<keyword evidence="1" id="KW-0472">Membrane</keyword>
<dbReference type="Proteomes" id="UP000747542">
    <property type="component" value="Unassembled WGS sequence"/>
</dbReference>
<evidence type="ECO:0000256" key="1">
    <source>
        <dbReference type="SAM" id="Phobius"/>
    </source>
</evidence>
<accession>A0A8J5JR66</accession>
<protein>
    <submittedName>
        <fullName evidence="2">Uncharacterized protein</fullName>
    </submittedName>
</protein>
<dbReference type="EMBL" id="JAHLQT010027102">
    <property type="protein sequence ID" value="KAG7162777.1"/>
    <property type="molecule type" value="Genomic_DNA"/>
</dbReference>
<evidence type="ECO:0000313" key="3">
    <source>
        <dbReference type="Proteomes" id="UP000747542"/>
    </source>
</evidence>
<keyword evidence="3" id="KW-1185">Reference proteome</keyword>
<keyword evidence="1" id="KW-0812">Transmembrane</keyword>
<feature type="transmembrane region" description="Helical" evidence="1">
    <location>
        <begin position="53"/>
        <end position="74"/>
    </location>
</feature>
<sequence>MLFPVQLIQDDDHKSSSGNLTHDAPETQVRNVVLNTGVPCCPRLCLLATALDFPVLACWLLPWTALLCACLLAAALDGSALCLLACLLAAALDGSALCVLLPWTTAPLDGSALCMLLPWTTAPLDGSALCMLLF</sequence>
<proteinExistence type="predicted"/>
<comment type="caution">
    <text evidence="2">The sequence shown here is derived from an EMBL/GenBank/DDBJ whole genome shotgun (WGS) entry which is preliminary data.</text>
</comment>
<evidence type="ECO:0000313" key="2">
    <source>
        <dbReference type="EMBL" id="KAG7162777.1"/>
    </source>
</evidence>
<name>A0A8J5JR66_HOMAM</name>
<gene>
    <name evidence="2" type="ORF">Hamer_G018303</name>
</gene>
<organism evidence="2 3">
    <name type="scientific">Homarus americanus</name>
    <name type="common">American lobster</name>
    <dbReference type="NCBI Taxonomy" id="6706"/>
    <lineage>
        <taxon>Eukaryota</taxon>
        <taxon>Metazoa</taxon>
        <taxon>Ecdysozoa</taxon>
        <taxon>Arthropoda</taxon>
        <taxon>Crustacea</taxon>
        <taxon>Multicrustacea</taxon>
        <taxon>Malacostraca</taxon>
        <taxon>Eumalacostraca</taxon>
        <taxon>Eucarida</taxon>
        <taxon>Decapoda</taxon>
        <taxon>Pleocyemata</taxon>
        <taxon>Astacidea</taxon>
        <taxon>Nephropoidea</taxon>
        <taxon>Nephropidae</taxon>
        <taxon>Homarus</taxon>
    </lineage>
</organism>
<dbReference type="AlphaFoldDB" id="A0A8J5JR66"/>
<keyword evidence="1" id="KW-1133">Transmembrane helix</keyword>
<feature type="transmembrane region" description="Helical" evidence="1">
    <location>
        <begin position="81"/>
        <end position="104"/>
    </location>
</feature>
<reference evidence="2" key="1">
    <citation type="journal article" date="2021" name="Sci. Adv.">
        <title>The American lobster genome reveals insights on longevity, neural, and immune adaptations.</title>
        <authorList>
            <person name="Polinski J.M."/>
            <person name="Zimin A.V."/>
            <person name="Clark K.F."/>
            <person name="Kohn A.B."/>
            <person name="Sadowski N."/>
            <person name="Timp W."/>
            <person name="Ptitsyn A."/>
            <person name="Khanna P."/>
            <person name="Romanova D.Y."/>
            <person name="Williams P."/>
            <person name="Greenwood S.J."/>
            <person name="Moroz L.L."/>
            <person name="Walt D.R."/>
            <person name="Bodnar A.G."/>
        </authorList>
    </citation>
    <scope>NUCLEOTIDE SEQUENCE</scope>
    <source>
        <strain evidence="2">GMGI-L3</strain>
    </source>
</reference>